<keyword evidence="3" id="KW-0378">Hydrolase</keyword>
<evidence type="ECO:0000259" key="2">
    <source>
        <dbReference type="PROSITE" id="PS51677"/>
    </source>
</evidence>
<dbReference type="GO" id="GO:0016810">
    <property type="term" value="F:hydrolase activity, acting on carbon-nitrogen (but not peptide) bonds"/>
    <property type="evidence" value="ECO:0007669"/>
    <property type="project" value="InterPro"/>
</dbReference>
<dbReference type="Pfam" id="PF01522">
    <property type="entry name" value="Polysacc_deac_1"/>
    <property type="match status" value="1"/>
</dbReference>
<dbReference type="AlphaFoldDB" id="A0A6N2RL53"/>
<dbReference type="PROSITE" id="PS51677">
    <property type="entry name" value="NODB"/>
    <property type="match status" value="1"/>
</dbReference>
<accession>A0A6N2RL53</accession>
<protein>
    <submittedName>
        <fullName evidence="3">Peptidoglycan-N-acetylglucosamine deacetylase</fullName>
        <ecNumber evidence="3">3.5.1.104</ecNumber>
    </submittedName>
</protein>
<feature type="region of interest" description="Disordered" evidence="1">
    <location>
        <begin position="250"/>
        <end position="273"/>
    </location>
</feature>
<reference evidence="3" key="1">
    <citation type="submission" date="2019-11" db="EMBL/GenBank/DDBJ databases">
        <authorList>
            <person name="Feng L."/>
        </authorList>
    </citation>
    <scope>NUCLEOTIDE SEQUENCE</scope>
    <source>
        <strain evidence="3">AundefinedLFYP135</strain>
    </source>
</reference>
<proteinExistence type="predicted"/>
<dbReference type="GO" id="GO:0005975">
    <property type="term" value="P:carbohydrate metabolic process"/>
    <property type="evidence" value="ECO:0007669"/>
    <property type="project" value="InterPro"/>
</dbReference>
<dbReference type="GO" id="GO:0016020">
    <property type="term" value="C:membrane"/>
    <property type="evidence" value="ECO:0007669"/>
    <property type="project" value="TreeGrafter"/>
</dbReference>
<dbReference type="InterPro" id="IPR002509">
    <property type="entry name" value="NODB_dom"/>
</dbReference>
<dbReference type="Gene3D" id="3.20.20.370">
    <property type="entry name" value="Glycoside hydrolase/deacetylase"/>
    <property type="match status" value="1"/>
</dbReference>
<sequence>MRIWVIGRRESARMLALIGVILAVLFFGGNFFRGVQATAASKRQLPIYSVEREGKTISLGINCAWDNADIPQLLDILDKAGVKATFFVVGQWCDKYPESVKAIGDAGHEIGNHSDRHKDMTKLDRAGIVEEIENASDKVEKITGTRPKLFRAPSGAYNDLLVETARGLGYEVIQWDCDSIDWKGYTADEICNKVEKKAGPGSITLFHSGAKHTAEALPRVIEYLKGEGYTILPVSEMIYWDNYEMDVQGRQHPLPKAPDSGETPSFQPEKGRN</sequence>
<dbReference type="InterPro" id="IPR011330">
    <property type="entry name" value="Glyco_hydro/deAcase_b/a-brl"/>
</dbReference>
<name>A0A6N2RL53_9FIRM</name>
<dbReference type="PANTHER" id="PTHR10587">
    <property type="entry name" value="GLYCOSYL TRANSFERASE-RELATED"/>
    <property type="match status" value="1"/>
</dbReference>
<evidence type="ECO:0000256" key="1">
    <source>
        <dbReference type="SAM" id="MobiDB-lite"/>
    </source>
</evidence>
<gene>
    <name evidence="3" type="primary">pgdA</name>
    <name evidence="3" type="ORF">AULFYP135_00492</name>
</gene>
<dbReference type="EC" id="3.5.1.104" evidence="3"/>
<dbReference type="InterPro" id="IPR050248">
    <property type="entry name" value="Polysacc_deacetylase_ArnD"/>
</dbReference>
<organism evidence="3">
    <name type="scientific">uncultured Anaerotruncus sp</name>
    <dbReference type="NCBI Taxonomy" id="905011"/>
    <lineage>
        <taxon>Bacteria</taxon>
        <taxon>Bacillati</taxon>
        <taxon>Bacillota</taxon>
        <taxon>Clostridia</taxon>
        <taxon>Eubacteriales</taxon>
        <taxon>Oscillospiraceae</taxon>
        <taxon>Anaerotruncus</taxon>
        <taxon>environmental samples</taxon>
    </lineage>
</organism>
<dbReference type="PANTHER" id="PTHR10587:SF128">
    <property type="entry name" value="POLYSACCHARIDE DEACETYLASE PDAB-RELATED"/>
    <property type="match status" value="1"/>
</dbReference>
<feature type="domain" description="NodB homology" evidence="2">
    <location>
        <begin position="55"/>
        <end position="232"/>
    </location>
</feature>
<dbReference type="EMBL" id="CACRSL010000003">
    <property type="protein sequence ID" value="VYS81767.1"/>
    <property type="molecule type" value="Genomic_DNA"/>
</dbReference>
<dbReference type="CDD" id="cd10917">
    <property type="entry name" value="CE4_NodB_like_6s_7s"/>
    <property type="match status" value="1"/>
</dbReference>
<dbReference type="SUPFAM" id="SSF88713">
    <property type="entry name" value="Glycoside hydrolase/deacetylase"/>
    <property type="match status" value="1"/>
</dbReference>
<evidence type="ECO:0000313" key="3">
    <source>
        <dbReference type="EMBL" id="VYS81767.1"/>
    </source>
</evidence>